<proteinExistence type="predicted"/>
<protein>
    <submittedName>
        <fullName evidence="1">Uncharacterized protein</fullName>
    </submittedName>
</protein>
<evidence type="ECO:0000313" key="1">
    <source>
        <dbReference type="EMBL" id="AIF22816.1"/>
    </source>
</evidence>
<sequence length="42" mass="4964">MVFFESNSIPSEFTKFSNLALWQLINRNNAKKFAKKINLIFL</sequence>
<dbReference type="AlphaFoldDB" id="A0A075I2I2"/>
<organism evidence="1">
    <name type="scientific">uncultured marine thaumarchaeote SAT1000_10_G09</name>
    <dbReference type="NCBI Taxonomy" id="1456375"/>
    <lineage>
        <taxon>Archaea</taxon>
        <taxon>Nitrososphaerota</taxon>
        <taxon>environmental samples</taxon>
    </lineage>
</organism>
<name>A0A075I2I2_9ARCH</name>
<accession>A0A075I2I2</accession>
<dbReference type="EMBL" id="KF901217">
    <property type="protein sequence ID" value="AIF22816.1"/>
    <property type="molecule type" value="Genomic_DNA"/>
</dbReference>
<reference evidence="1" key="1">
    <citation type="journal article" date="2014" name="Genome Biol. Evol.">
        <title>Pangenome evidence for extensive interdomain horizontal transfer affecting lineage core and shell genes in uncultured planktonic thaumarchaeota and euryarchaeota.</title>
        <authorList>
            <person name="Deschamps P."/>
            <person name="Zivanovic Y."/>
            <person name="Moreira D."/>
            <person name="Rodriguez-Valera F."/>
            <person name="Lopez-Garcia P."/>
        </authorList>
    </citation>
    <scope>NUCLEOTIDE SEQUENCE</scope>
</reference>